<dbReference type="AlphaFoldDB" id="A0A5B7IPM8"/>
<dbReference type="Proteomes" id="UP000324222">
    <property type="component" value="Unassembled WGS sequence"/>
</dbReference>
<evidence type="ECO:0000256" key="1">
    <source>
        <dbReference type="SAM" id="MobiDB-lite"/>
    </source>
</evidence>
<sequence length="156" mass="17684">MDKRPQRSGTENARKRCWRVATREDGAFRRTVEEGTLRLSKERPPHGKNPGTVHKQVQQQGKPVSLSYAQPATRKPSPEHGGSERTVERRIDPDRHTEKRTHPVARLPDPEEEKHTGADDESVLWQTDLPEKTPTPGTLSCKFQDVGSTLNRHTPD</sequence>
<reference evidence="2 3" key="1">
    <citation type="submission" date="2019-05" db="EMBL/GenBank/DDBJ databases">
        <title>Another draft genome of Portunus trituberculatus and its Hox gene families provides insights of decapod evolution.</title>
        <authorList>
            <person name="Jeong J.-H."/>
            <person name="Song I."/>
            <person name="Kim S."/>
            <person name="Choi T."/>
            <person name="Kim D."/>
            <person name="Ryu S."/>
            <person name="Kim W."/>
        </authorList>
    </citation>
    <scope>NUCLEOTIDE SEQUENCE [LARGE SCALE GENOMIC DNA]</scope>
    <source>
        <tissue evidence="2">Muscle</tissue>
    </source>
</reference>
<name>A0A5B7IPM8_PORTR</name>
<organism evidence="2 3">
    <name type="scientific">Portunus trituberculatus</name>
    <name type="common">Swimming crab</name>
    <name type="synonym">Neptunus trituberculatus</name>
    <dbReference type="NCBI Taxonomy" id="210409"/>
    <lineage>
        <taxon>Eukaryota</taxon>
        <taxon>Metazoa</taxon>
        <taxon>Ecdysozoa</taxon>
        <taxon>Arthropoda</taxon>
        <taxon>Crustacea</taxon>
        <taxon>Multicrustacea</taxon>
        <taxon>Malacostraca</taxon>
        <taxon>Eumalacostraca</taxon>
        <taxon>Eucarida</taxon>
        <taxon>Decapoda</taxon>
        <taxon>Pleocyemata</taxon>
        <taxon>Brachyura</taxon>
        <taxon>Eubrachyura</taxon>
        <taxon>Portunoidea</taxon>
        <taxon>Portunidae</taxon>
        <taxon>Portuninae</taxon>
        <taxon>Portunus</taxon>
    </lineage>
</organism>
<comment type="caution">
    <text evidence="2">The sequence shown here is derived from an EMBL/GenBank/DDBJ whole genome shotgun (WGS) entry which is preliminary data.</text>
</comment>
<keyword evidence="3" id="KW-1185">Reference proteome</keyword>
<gene>
    <name evidence="2" type="ORF">E2C01_079070</name>
</gene>
<protein>
    <submittedName>
        <fullName evidence="2">Uncharacterized protein</fullName>
    </submittedName>
</protein>
<evidence type="ECO:0000313" key="2">
    <source>
        <dbReference type="EMBL" id="MPC84333.1"/>
    </source>
</evidence>
<evidence type="ECO:0000313" key="3">
    <source>
        <dbReference type="Proteomes" id="UP000324222"/>
    </source>
</evidence>
<proteinExistence type="predicted"/>
<feature type="compositionally biased region" description="Basic and acidic residues" evidence="1">
    <location>
        <begin position="76"/>
        <end position="101"/>
    </location>
</feature>
<dbReference type="EMBL" id="VSRR010065184">
    <property type="protein sequence ID" value="MPC84333.1"/>
    <property type="molecule type" value="Genomic_DNA"/>
</dbReference>
<feature type="compositionally biased region" description="Polar residues" evidence="1">
    <location>
        <begin position="146"/>
        <end position="156"/>
    </location>
</feature>
<feature type="compositionally biased region" description="Basic and acidic residues" evidence="1">
    <location>
        <begin position="108"/>
        <end position="118"/>
    </location>
</feature>
<accession>A0A5B7IPM8</accession>
<feature type="region of interest" description="Disordered" evidence="1">
    <location>
        <begin position="1"/>
        <end position="156"/>
    </location>
</feature>
<feature type="compositionally biased region" description="Basic and acidic residues" evidence="1">
    <location>
        <begin position="21"/>
        <end position="45"/>
    </location>
</feature>
<feature type="compositionally biased region" description="Polar residues" evidence="1">
    <location>
        <begin position="55"/>
        <end position="70"/>
    </location>
</feature>